<evidence type="ECO:0000256" key="7">
    <source>
        <dbReference type="ARBA" id="ARBA00023014"/>
    </source>
</evidence>
<dbReference type="SFLD" id="SFLDS00029">
    <property type="entry name" value="Radical_SAM"/>
    <property type="match status" value="1"/>
</dbReference>
<dbReference type="CDD" id="cd01335">
    <property type="entry name" value="Radical_SAM"/>
    <property type="match status" value="1"/>
</dbReference>
<evidence type="ECO:0000256" key="4">
    <source>
        <dbReference type="ARBA" id="ARBA00022723"/>
    </source>
</evidence>
<evidence type="ECO:0000256" key="1">
    <source>
        <dbReference type="ARBA" id="ARBA00001966"/>
    </source>
</evidence>
<proteinExistence type="predicted"/>
<keyword evidence="5" id="KW-0560">Oxidoreductase</keyword>
<dbReference type="SFLD" id="SFLDG01067">
    <property type="entry name" value="SPASM/twitch_domain_containing"/>
    <property type="match status" value="1"/>
</dbReference>
<keyword evidence="6" id="KW-0408">Iron</keyword>
<dbReference type="PANTHER" id="PTHR11228">
    <property type="entry name" value="RADICAL SAM DOMAIN PROTEIN"/>
    <property type="match status" value="1"/>
</dbReference>
<protein>
    <recommendedName>
        <fullName evidence="8">Radical SAM core domain-containing protein</fullName>
    </recommendedName>
</protein>
<accession>A0A7S9YWP1</accession>
<keyword evidence="3" id="KW-0949">S-adenosyl-L-methionine</keyword>
<evidence type="ECO:0000256" key="3">
    <source>
        <dbReference type="ARBA" id="ARBA00022691"/>
    </source>
</evidence>
<evidence type="ECO:0000256" key="2">
    <source>
        <dbReference type="ARBA" id="ARBA00022485"/>
    </source>
</evidence>
<dbReference type="PANTHER" id="PTHR11228:SF7">
    <property type="entry name" value="PQQA PEPTIDE CYCLASE"/>
    <property type="match status" value="1"/>
</dbReference>
<dbReference type="InterPro" id="IPR058240">
    <property type="entry name" value="rSAM_sf"/>
</dbReference>
<dbReference type="GO" id="GO:0016491">
    <property type="term" value="F:oxidoreductase activity"/>
    <property type="evidence" value="ECO:0007669"/>
    <property type="project" value="UniProtKB-KW"/>
</dbReference>
<evidence type="ECO:0000259" key="8">
    <source>
        <dbReference type="PROSITE" id="PS51918"/>
    </source>
</evidence>
<dbReference type="Pfam" id="PF04055">
    <property type="entry name" value="Radical_SAM"/>
    <property type="match status" value="1"/>
</dbReference>
<evidence type="ECO:0000256" key="6">
    <source>
        <dbReference type="ARBA" id="ARBA00023004"/>
    </source>
</evidence>
<keyword evidence="7" id="KW-0411">Iron-sulfur</keyword>
<dbReference type="GO" id="GO:0051539">
    <property type="term" value="F:4 iron, 4 sulfur cluster binding"/>
    <property type="evidence" value="ECO:0007669"/>
    <property type="project" value="UniProtKB-KW"/>
</dbReference>
<evidence type="ECO:0000256" key="5">
    <source>
        <dbReference type="ARBA" id="ARBA00023002"/>
    </source>
</evidence>
<dbReference type="PROSITE" id="PS51918">
    <property type="entry name" value="RADICAL_SAM"/>
    <property type="match status" value="1"/>
</dbReference>
<dbReference type="AlphaFoldDB" id="A0A7S9YWP1"/>
<dbReference type="InterPro" id="IPR000385">
    <property type="entry name" value="MoaA_NifB_PqqE_Fe-S-bd_CS"/>
</dbReference>
<comment type="cofactor">
    <cofactor evidence="1">
        <name>[4Fe-4S] cluster</name>
        <dbReference type="ChEBI" id="CHEBI:49883"/>
    </cofactor>
</comment>
<evidence type="ECO:0000313" key="9">
    <source>
        <dbReference type="EMBL" id="QPI69504.1"/>
    </source>
</evidence>
<dbReference type="PROSITE" id="PS01305">
    <property type="entry name" value="MOAA_NIFB_PQQE"/>
    <property type="match status" value="1"/>
</dbReference>
<dbReference type="GO" id="GO:0032324">
    <property type="term" value="P:molybdopterin cofactor biosynthetic process"/>
    <property type="evidence" value="ECO:0007669"/>
    <property type="project" value="UniProtKB-ARBA"/>
</dbReference>
<dbReference type="InterPro" id="IPR050377">
    <property type="entry name" value="Radical_SAM_PqqE_MftC-like"/>
</dbReference>
<name>A0A7S9YWP1_STRSU</name>
<dbReference type="SMART" id="SM00729">
    <property type="entry name" value="Elp3"/>
    <property type="match status" value="1"/>
</dbReference>
<dbReference type="InterPro" id="IPR006638">
    <property type="entry name" value="Elp3/MiaA/NifB-like_rSAM"/>
</dbReference>
<dbReference type="GO" id="GO:0046872">
    <property type="term" value="F:metal ion binding"/>
    <property type="evidence" value="ECO:0007669"/>
    <property type="project" value="UniProtKB-KW"/>
</dbReference>
<dbReference type="EMBL" id="MW026423">
    <property type="protein sequence ID" value="QPI69504.1"/>
    <property type="molecule type" value="Genomic_DNA"/>
</dbReference>
<reference evidence="9" key="1">
    <citation type="submission" date="2020-09" db="EMBL/GenBank/DDBJ databases">
        <authorList>
            <person name="Du X."/>
            <person name="Yu R."/>
        </authorList>
    </citation>
    <scope>NUCLEOTIDE SEQUENCE</scope>
    <source>
        <strain evidence="9">SC117</strain>
    </source>
</reference>
<sequence>MNFLSSPIKIKWFITNRCNLRCKFCYLEDYFGKDITKDEVDQILEILTKREVMHVSLLGGEPTESGHFIYILKELEKREIYFSFSSNGQNLFRRIDILEFLENSKYLTEAQISLESTNSFINDSVRGSGSYKNAINSIKALVERRVAVCLAMVVTKENHSTIQDMIKLSIVNNIRELRLMPFVPLGTGKKAKERLFLEFDSLVKYCLKVDIPVDSSLKVTTYLNDTELKNDVIGCGAGIVSCVINSDLSLSACPMLSQSQKSSNKVSSLETFDNIWRDSRVFNNWRGGKYKELMCQNKCPLFDECGGYQ</sequence>
<dbReference type="Gene3D" id="3.20.20.70">
    <property type="entry name" value="Aldolase class I"/>
    <property type="match status" value="1"/>
</dbReference>
<dbReference type="SFLD" id="SFLDG01386">
    <property type="entry name" value="main_SPASM_domain-containing"/>
    <property type="match status" value="1"/>
</dbReference>
<keyword evidence="2" id="KW-0004">4Fe-4S</keyword>
<dbReference type="InterPro" id="IPR013785">
    <property type="entry name" value="Aldolase_TIM"/>
</dbReference>
<feature type="domain" description="Radical SAM core" evidence="8">
    <location>
        <begin position="4"/>
        <end position="223"/>
    </location>
</feature>
<dbReference type="SUPFAM" id="SSF102114">
    <property type="entry name" value="Radical SAM enzymes"/>
    <property type="match status" value="1"/>
</dbReference>
<dbReference type="InterPro" id="IPR007197">
    <property type="entry name" value="rSAM"/>
</dbReference>
<dbReference type="RefSeq" id="WP_238599165.1">
    <property type="nucleotide sequence ID" value="NZ_POMH01000249.1"/>
</dbReference>
<organism evidence="9">
    <name type="scientific">Streptococcus suis</name>
    <dbReference type="NCBI Taxonomy" id="1307"/>
    <lineage>
        <taxon>Bacteria</taxon>
        <taxon>Bacillati</taxon>
        <taxon>Bacillota</taxon>
        <taxon>Bacilli</taxon>
        <taxon>Lactobacillales</taxon>
        <taxon>Streptococcaceae</taxon>
        <taxon>Streptococcus</taxon>
    </lineage>
</organism>
<keyword evidence="4" id="KW-0479">Metal-binding</keyword>